<dbReference type="GO" id="GO:0008745">
    <property type="term" value="F:N-acetylmuramoyl-L-alanine amidase activity"/>
    <property type="evidence" value="ECO:0007669"/>
    <property type="project" value="UniProtKB-EC"/>
</dbReference>
<dbReference type="Gene3D" id="3.40.50.12090">
    <property type="match status" value="2"/>
</dbReference>
<dbReference type="Pfam" id="PF04122">
    <property type="entry name" value="CW_binding_2"/>
    <property type="match status" value="3"/>
</dbReference>
<gene>
    <name evidence="1" type="ORF">SAMD00020551_4408</name>
</gene>
<organism evidence="1 2">
    <name type="scientific">Mesobacillus selenatarsenatis (strain DSM 18680 / JCM 14380 / FERM P-15431 / SF-1)</name>
    <dbReference type="NCBI Taxonomy" id="1321606"/>
    <lineage>
        <taxon>Bacteria</taxon>
        <taxon>Bacillati</taxon>
        <taxon>Bacillota</taxon>
        <taxon>Bacilli</taxon>
        <taxon>Bacillales</taxon>
        <taxon>Bacillaceae</taxon>
        <taxon>Mesobacillus</taxon>
    </lineage>
</organism>
<dbReference type="EMBL" id="BASE01000113">
    <property type="protein sequence ID" value="GAM16220.1"/>
    <property type="molecule type" value="Genomic_DNA"/>
</dbReference>
<name>A0A0A8X8C8_MESS1</name>
<dbReference type="InterPro" id="IPR007253">
    <property type="entry name" value="Cell_wall-bd_2"/>
</dbReference>
<dbReference type="PANTHER" id="PTHR30032">
    <property type="entry name" value="N-ACETYLMURAMOYL-L-ALANINE AMIDASE-RELATED"/>
    <property type="match status" value="1"/>
</dbReference>
<dbReference type="EC" id="3.5.1.28" evidence="1"/>
<proteinExistence type="predicted"/>
<protein>
    <submittedName>
        <fullName evidence="1">N-acetylmuramoyl-L-alanine amidase</fullName>
        <ecNumber evidence="1">3.5.1.28</ecNumber>
    </submittedName>
</protein>
<dbReference type="RefSeq" id="WP_041967821.1">
    <property type="nucleotide sequence ID" value="NZ_BASE01000113.1"/>
</dbReference>
<dbReference type="OrthoDB" id="2788296at2"/>
<dbReference type="InterPro" id="IPR051922">
    <property type="entry name" value="Bact_Sporulation_Assoc"/>
</dbReference>
<keyword evidence="1" id="KW-0378">Hydrolase</keyword>
<dbReference type="Proteomes" id="UP000031014">
    <property type="component" value="Unassembled WGS sequence"/>
</dbReference>
<comment type="caution">
    <text evidence="1">The sequence shown here is derived from an EMBL/GenBank/DDBJ whole genome shotgun (WGS) entry which is preliminary data.</text>
</comment>
<evidence type="ECO:0000313" key="2">
    <source>
        <dbReference type="Proteomes" id="UP000031014"/>
    </source>
</evidence>
<evidence type="ECO:0000313" key="1">
    <source>
        <dbReference type="EMBL" id="GAM16220.1"/>
    </source>
</evidence>
<dbReference type="PANTHER" id="PTHR30032:SF8">
    <property type="entry name" value="GERMINATION-SPECIFIC N-ACETYLMURAMOYL-L-ALANINE AMIDASE"/>
    <property type="match status" value="1"/>
</dbReference>
<sequence>MKAFLKVLSTATVVAMVSTSLSIPFVSADESLLKDRMDERKNFVIQQLEQQSSQSYQLQSQSLSSQTVVTEIEYKQQIDYNQIHEYFFTTRGGEFTVEALHGNADDPFGPDYFIYEMNSEEIIEPIDYDTFELSEGAYYLVVMGYSEEKESYQYRVKGEFSNAPDSVLPKLTVNNPASADTRLPKDSAPNYPVSGSSDAVKLNVTLNYEQEVALKAPGLFKWDHLVLGQGYNFLTFEAMKLGGNKVISFYSVTLPGVSRIQGNDRYHVSSNVSRTLRYWGYGSGTVVITRGDLYPDAVSGGPLAFTEDAPILLTNPKSLPYSVMTELENIQPERAIILGGPASVSPDVEEQLEDLGIEVDRIGGNDRYAVSASIAERVADQWGEGTAIIASGEAFPDALSASTIAGPSGMPILLVKKDGVPAPIETFIKNNPNIENFIIIGGPAAVNESVATKLKRIRSGAEVERIGGSDRYEVSVNVAKYGINNLGMDASTLTFARGDLFPDALSGAPLANMFYAPVILTPANKMHSKVSAFLTAKSSEIDNIYILGGTGAISPDIEKQLNRFIK</sequence>
<accession>A0A0A8X8C8</accession>
<dbReference type="AlphaFoldDB" id="A0A0A8X8C8"/>
<keyword evidence="2" id="KW-1185">Reference proteome</keyword>
<dbReference type="STRING" id="1321606.SAMD00020551_4408"/>
<reference evidence="1 2" key="1">
    <citation type="submission" date="2013-06" db="EMBL/GenBank/DDBJ databases">
        <title>Whole genome shotgun sequence of Bacillus selenatarsenatis SF-1.</title>
        <authorList>
            <person name="Kuroda M."/>
            <person name="Sei K."/>
            <person name="Yamashita M."/>
            <person name="Ike M."/>
        </authorList>
    </citation>
    <scope>NUCLEOTIDE SEQUENCE [LARGE SCALE GENOMIC DNA]</scope>
    <source>
        <strain evidence="1 2">SF-1</strain>
    </source>
</reference>